<evidence type="ECO:0000313" key="3">
    <source>
        <dbReference type="Proteomes" id="UP000234585"/>
    </source>
</evidence>
<dbReference type="AlphaFoldDB" id="A0A2I2F807"/>
<protein>
    <submittedName>
        <fullName evidence="2">Uncharacterized protein</fullName>
    </submittedName>
</protein>
<dbReference type="OrthoDB" id="4364733at2759"/>
<proteinExistence type="predicted"/>
<reference evidence="2 3" key="1">
    <citation type="submission" date="2017-12" db="EMBL/GenBank/DDBJ databases">
        <authorList>
            <consortium name="DOE Joint Genome Institute"/>
            <person name="Haridas S."/>
            <person name="Kjaerbolling I."/>
            <person name="Vesth T.C."/>
            <person name="Frisvad J.C."/>
            <person name="Nybo J.L."/>
            <person name="Theobald S."/>
            <person name="Kuo A."/>
            <person name="Bowyer P."/>
            <person name="Matsuda Y."/>
            <person name="Mondo S."/>
            <person name="Lyhne E.K."/>
            <person name="Kogle M.E."/>
            <person name="Clum A."/>
            <person name="Lipzen A."/>
            <person name="Salamov A."/>
            <person name="Ngan C.Y."/>
            <person name="Daum C."/>
            <person name="Chiniquy J."/>
            <person name="Barry K."/>
            <person name="LaButti K."/>
            <person name="Simmons B.A."/>
            <person name="Magnuson J.K."/>
            <person name="Mortensen U.H."/>
            <person name="Larsen T.O."/>
            <person name="Grigoriev I.V."/>
            <person name="Baker S.E."/>
            <person name="Andersen M.R."/>
            <person name="Nordberg H.P."/>
            <person name="Cantor M.N."/>
            <person name="Hua S.X."/>
        </authorList>
    </citation>
    <scope>NUCLEOTIDE SEQUENCE [LARGE SCALE GENOMIC DNA]</scope>
    <source>
        <strain evidence="2 3">CBS 102.13</strain>
    </source>
</reference>
<name>A0A2I2F807_ASPCN</name>
<organism evidence="2 3">
    <name type="scientific">Aspergillus candidus</name>
    <dbReference type="NCBI Taxonomy" id="41067"/>
    <lineage>
        <taxon>Eukaryota</taxon>
        <taxon>Fungi</taxon>
        <taxon>Dikarya</taxon>
        <taxon>Ascomycota</taxon>
        <taxon>Pezizomycotina</taxon>
        <taxon>Eurotiomycetes</taxon>
        <taxon>Eurotiomycetidae</taxon>
        <taxon>Eurotiales</taxon>
        <taxon>Aspergillaceae</taxon>
        <taxon>Aspergillus</taxon>
        <taxon>Aspergillus subgen. Circumdati</taxon>
    </lineage>
</organism>
<dbReference type="GeneID" id="36523795"/>
<evidence type="ECO:0000313" key="2">
    <source>
        <dbReference type="EMBL" id="PLB36757.1"/>
    </source>
</evidence>
<feature type="region of interest" description="Disordered" evidence="1">
    <location>
        <begin position="1"/>
        <end position="25"/>
    </location>
</feature>
<feature type="region of interest" description="Disordered" evidence="1">
    <location>
        <begin position="232"/>
        <end position="251"/>
    </location>
</feature>
<accession>A0A2I2F807</accession>
<gene>
    <name evidence="2" type="ORF">BDW47DRAFT_126899</name>
</gene>
<dbReference type="EMBL" id="KZ559148">
    <property type="protein sequence ID" value="PLB36757.1"/>
    <property type="molecule type" value="Genomic_DNA"/>
</dbReference>
<dbReference type="Proteomes" id="UP000234585">
    <property type="component" value="Unassembled WGS sequence"/>
</dbReference>
<dbReference type="RefSeq" id="XP_024670769.1">
    <property type="nucleotide sequence ID" value="XM_024816635.1"/>
</dbReference>
<keyword evidence="3" id="KW-1185">Reference proteome</keyword>
<feature type="compositionally biased region" description="Acidic residues" evidence="1">
    <location>
        <begin position="236"/>
        <end position="251"/>
    </location>
</feature>
<evidence type="ECO:0000256" key="1">
    <source>
        <dbReference type="SAM" id="MobiDB-lite"/>
    </source>
</evidence>
<sequence>MEGPATKLARANSAGDVHIPADKSDKDARLTADQIKEYMEELRPEQLSEIIAEAAQRYPDVANMVRHRVEQQREQERRRVLNFDSYSRDIWKAINVSCGRMSDKRQSEMALRVIEQIERAVDSVVRQCGEHASPQTRWNGLSVLRKIGKTLAFSCFNMFMHDVQETFQWDTFLEDGMLEILAAMSREEMAAIRRDERPEALWPKLVELDGLRYSHGILEHMGKVLDELNRVGTGEEVSEHEGDGDDSQSTD</sequence>